<evidence type="ECO:0000256" key="9">
    <source>
        <dbReference type="SAM" id="Phobius"/>
    </source>
</evidence>
<organism evidence="10 11">
    <name type="scientific">Syphacia muris</name>
    <dbReference type="NCBI Taxonomy" id="451379"/>
    <lineage>
        <taxon>Eukaryota</taxon>
        <taxon>Metazoa</taxon>
        <taxon>Ecdysozoa</taxon>
        <taxon>Nematoda</taxon>
        <taxon>Chromadorea</taxon>
        <taxon>Rhabditida</taxon>
        <taxon>Spirurina</taxon>
        <taxon>Oxyuridomorpha</taxon>
        <taxon>Oxyuroidea</taxon>
        <taxon>Oxyuridae</taxon>
        <taxon>Syphacia</taxon>
    </lineage>
</organism>
<evidence type="ECO:0000256" key="4">
    <source>
        <dbReference type="ARBA" id="ARBA00022692"/>
    </source>
</evidence>
<evidence type="ECO:0000256" key="6">
    <source>
        <dbReference type="ARBA" id="ARBA00022989"/>
    </source>
</evidence>
<evidence type="ECO:0000256" key="7">
    <source>
        <dbReference type="ARBA" id="ARBA00023136"/>
    </source>
</evidence>
<accession>A0A0N5ASX0</accession>
<dbReference type="InterPro" id="IPR022357">
    <property type="entry name" value="MIP_CS"/>
</dbReference>
<dbReference type="InterPro" id="IPR000425">
    <property type="entry name" value="MIP"/>
</dbReference>
<name>A0A0N5ASX0_9BILA</name>
<dbReference type="PANTHER" id="PTHR45665">
    <property type="entry name" value="AQUAPORIN-8"/>
    <property type="match status" value="1"/>
</dbReference>
<keyword evidence="3 8" id="KW-0813">Transport</keyword>
<feature type="transmembrane region" description="Helical" evidence="9">
    <location>
        <begin position="23"/>
        <end position="45"/>
    </location>
</feature>
<dbReference type="GO" id="GO:0005886">
    <property type="term" value="C:plasma membrane"/>
    <property type="evidence" value="ECO:0007669"/>
    <property type="project" value="TreeGrafter"/>
</dbReference>
<dbReference type="GO" id="GO:0019755">
    <property type="term" value="P:one-carbon compound transport"/>
    <property type="evidence" value="ECO:0007669"/>
    <property type="project" value="UniProtKB-ARBA"/>
</dbReference>
<feature type="transmembrane region" description="Helical" evidence="9">
    <location>
        <begin position="168"/>
        <end position="188"/>
    </location>
</feature>
<reference evidence="11" key="1">
    <citation type="submission" date="2017-02" db="UniProtKB">
        <authorList>
            <consortium name="WormBaseParasite"/>
        </authorList>
    </citation>
    <scope>IDENTIFICATION</scope>
</reference>
<keyword evidence="10" id="KW-1185">Reference proteome</keyword>
<protein>
    <submittedName>
        <fullName evidence="11">Aquaporin</fullName>
    </submittedName>
</protein>
<keyword evidence="4 8" id="KW-0812">Transmembrane</keyword>
<dbReference type="PROSITE" id="PS00221">
    <property type="entry name" value="MIP"/>
    <property type="match status" value="1"/>
</dbReference>
<comment type="subcellular location">
    <subcellularLocation>
        <location evidence="1">Endomembrane system</location>
        <topology evidence="1">Multi-pass membrane protein</topology>
    </subcellularLocation>
</comment>
<keyword evidence="5" id="KW-0677">Repeat</keyword>
<comment type="similarity">
    <text evidence="2 8">Belongs to the MIP/aquaporin (TC 1.A.8) family.</text>
</comment>
<evidence type="ECO:0000256" key="3">
    <source>
        <dbReference type="ARBA" id="ARBA00022448"/>
    </source>
</evidence>
<dbReference type="Pfam" id="PF00230">
    <property type="entry name" value="MIP"/>
    <property type="match status" value="1"/>
</dbReference>
<dbReference type="PRINTS" id="PR00783">
    <property type="entry name" value="MINTRINSICP"/>
</dbReference>
<dbReference type="PANTHER" id="PTHR45665:SF9">
    <property type="entry name" value="AQUAPORIN-8"/>
    <property type="match status" value="1"/>
</dbReference>
<evidence type="ECO:0000256" key="2">
    <source>
        <dbReference type="ARBA" id="ARBA00006175"/>
    </source>
</evidence>
<dbReference type="Proteomes" id="UP000046393">
    <property type="component" value="Unplaced"/>
</dbReference>
<feature type="transmembrane region" description="Helical" evidence="9">
    <location>
        <begin position="51"/>
        <end position="72"/>
    </location>
</feature>
<dbReference type="InterPro" id="IPR023271">
    <property type="entry name" value="Aquaporin-like"/>
</dbReference>
<dbReference type="CDD" id="cd00333">
    <property type="entry name" value="MIP"/>
    <property type="match status" value="1"/>
</dbReference>
<dbReference type="GO" id="GO:0012505">
    <property type="term" value="C:endomembrane system"/>
    <property type="evidence" value="ECO:0007669"/>
    <property type="project" value="UniProtKB-SubCell"/>
</dbReference>
<sequence length="252" mass="26884">MGRAFTVTESNIADNRSERSHSLICKLVAEFIGDLIFVFVGSSQALANNGVINAAFAHGITIFVLVAALGHISGGHFNPAVTLAIALCGKIKIVHAVLYALAQLLGGFVGSLIVRAMVTQSQFNTILGGATLVGDDYHWYQGFIAEIMSTFFLAQSVLMTAVDTSSNILAPLAIGFTLTLDIFAVGPISGASMNPARSFGPAITSTIFGIGHSNSYIWRHHYIYWAGPVIGAAIAAFLFRTFFRRSSKRLVP</sequence>
<dbReference type="GO" id="GO:0015250">
    <property type="term" value="F:water channel activity"/>
    <property type="evidence" value="ECO:0007669"/>
    <property type="project" value="TreeGrafter"/>
</dbReference>
<dbReference type="InterPro" id="IPR034294">
    <property type="entry name" value="Aquaporin_transptr"/>
</dbReference>
<dbReference type="STRING" id="451379.A0A0N5ASX0"/>
<evidence type="ECO:0000313" key="11">
    <source>
        <dbReference type="WBParaSite" id="SMUV_0000790401-mRNA-1"/>
    </source>
</evidence>
<dbReference type="FunFam" id="1.20.1080.10:FF:000019">
    <property type="entry name" value="AQuaPorin or aquaglyceroporin related"/>
    <property type="match status" value="1"/>
</dbReference>
<keyword evidence="7 9" id="KW-0472">Membrane</keyword>
<evidence type="ECO:0000256" key="5">
    <source>
        <dbReference type="ARBA" id="ARBA00022737"/>
    </source>
</evidence>
<feature type="transmembrane region" description="Helical" evidence="9">
    <location>
        <begin position="138"/>
        <end position="161"/>
    </location>
</feature>
<evidence type="ECO:0000256" key="1">
    <source>
        <dbReference type="ARBA" id="ARBA00004127"/>
    </source>
</evidence>
<keyword evidence="6 9" id="KW-1133">Transmembrane helix</keyword>
<evidence type="ECO:0000313" key="10">
    <source>
        <dbReference type="Proteomes" id="UP000046393"/>
    </source>
</evidence>
<evidence type="ECO:0000256" key="8">
    <source>
        <dbReference type="RuleBase" id="RU000477"/>
    </source>
</evidence>
<dbReference type="WBParaSite" id="SMUV_0000790401-mRNA-1">
    <property type="protein sequence ID" value="SMUV_0000790401-mRNA-1"/>
    <property type="gene ID" value="SMUV_0000790401"/>
</dbReference>
<feature type="transmembrane region" description="Helical" evidence="9">
    <location>
        <begin position="222"/>
        <end position="243"/>
    </location>
</feature>
<feature type="transmembrane region" description="Helical" evidence="9">
    <location>
        <begin position="93"/>
        <end position="118"/>
    </location>
</feature>
<dbReference type="AlphaFoldDB" id="A0A0N5ASX0"/>
<dbReference type="GO" id="GO:0005737">
    <property type="term" value="C:cytoplasm"/>
    <property type="evidence" value="ECO:0007669"/>
    <property type="project" value="UniProtKB-ARBA"/>
</dbReference>
<dbReference type="SUPFAM" id="SSF81338">
    <property type="entry name" value="Aquaporin-like"/>
    <property type="match status" value="1"/>
</dbReference>
<proteinExistence type="inferred from homology"/>
<dbReference type="Gene3D" id="1.20.1080.10">
    <property type="entry name" value="Glycerol uptake facilitator protein"/>
    <property type="match status" value="1"/>
</dbReference>